<keyword evidence="5" id="KW-0119">Carbohydrate metabolism</keyword>
<keyword evidence="2" id="KW-0547">Nucleotide-binding</keyword>
<evidence type="ECO:0000313" key="9">
    <source>
        <dbReference type="EMBL" id="UOQ50330.1"/>
    </source>
</evidence>
<evidence type="ECO:0000259" key="7">
    <source>
        <dbReference type="Pfam" id="PF08544"/>
    </source>
</evidence>
<evidence type="ECO:0000313" key="10">
    <source>
        <dbReference type="Proteomes" id="UP000831782"/>
    </source>
</evidence>
<sequence length="399" mass="45161">MQELVNRFNQIFGEKEVEMIRSPLRICPLGAHVDHQGGIVTGMALDANVEMVFAPSNDGYIQVRSMDFADEEYFHMDRVPEMLPGFWGNYLRGTVLSLQQNRKLQYGLEAVISGKLPIGGLSSSAAVTTAYLMALAEVNDLDITKEELVGYSHWVETEFIGLKNGILDQSANILSKNNQLLVMDCKSSEHYLVNKSNDMPNFEVIVVYSGVSKALIGTDYNNRVDECKVAGWIVEDLAGNERTSLQDVSLRNISESNYHKFGDQVPGKFRKRMDHFFTEQQRVQQGIEAWEQGNIEQFGKLMFESGESSIYQYESGCPELITIYELLKETEGVYGARFSGAGYRGCCIGLVNPAYKEQIKEHIDKIYPIQHPAYKYKYKVHFCKLNDGAHIVDRIKLNQ</sequence>
<name>A0ABY4F291_9BACI</name>
<dbReference type="Proteomes" id="UP000831782">
    <property type="component" value="Chromosome"/>
</dbReference>
<protein>
    <recommendedName>
        <fullName evidence="11">Galactokinase</fullName>
    </recommendedName>
</protein>
<evidence type="ECO:0000259" key="6">
    <source>
        <dbReference type="Pfam" id="PF00288"/>
    </source>
</evidence>
<accession>A0ABY4F291</accession>
<evidence type="ECO:0000256" key="2">
    <source>
        <dbReference type="ARBA" id="ARBA00022741"/>
    </source>
</evidence>
<evidence type="ECO:0000256" key="3">
    <source>
        <dbReference type="ARBA" id="ARBA00022777"/>
    </source>
</evidence>
<keyword evidence="1" id="KW-0808">Transferase</keyword>
<dbReference type="SUPFAM" id="SSF54211">
    <property type="entry name" value="Ribosomal protein S5 domain 2-like"/>
    <property type="match status" value="1"/>
</dbReference>
<dbReference type="PIRSF" id="PIRSF000530">
    <property type="entry name" value="Galactokinase"/>
    <property type="match status" value="1"/>
</dbReference>
<feature type="domain" description="Galactokinase N-terminal" evidence="8">
    <location>
        <begin position="7"/>
        <end position="54"/>
    </location>
</feature>
<feature type="domain" description="GHMP kinase N-terminal" evidence="6">
    <location>
        <begin position="89"/>
        <end position="174"/>
    </location>
</feature>
<dbReference type="InterPro" id="IPR006204">
    <property type="entry name" value="GHMP_kinase_N_dom"/>
</dbReference>
<dbReference type="InterPro" id="IPR020568">
    <property type="entry name" value="Ribosomal_Su5_D2-typ_SF"/>
</dbReference>
<keyword evidence="4" id="KW-0067">ATP-binding</keyword>
<dbReference type="Pfam" id="PF08544">
    <property type="entry name" value="GHMP_kinases_C"/>
    <property type="match status" value="1"/>
</dbReference>
<dbReference type="InterPro" id="IPR014721">
    <property type="entry name" value="Ribsml_uS5_D2-typ_fold_subgr"/>
</dbReference>
<evidence type="ECO:0000256" key="1">
    <source>
        <dbReference type="ARBA" id="ARBA00022679"/>
    </source>
</evidence>
<keyword evidence="5" id="KW-0299">Galactose metabolism</keyword>
<evidence type="ECO:0000256" key="4">
    <source>
        <dbReference type="ARBA" id="ARBA00022840"/>
    </source>
</evidence>
<proteinExistence type="predicted"/>
<dbReference type="InterPro" id="IPR006206">
    <property type="entry name" value="Mevalonate/galactokinase"/>
</dbReference>
<keyword evidence="3" id="KW-0418">Kinase</keyword>
<dbReference type="EMBL" id="CP095072">
    <property type="protein sequence ID" value="UOQ50330.1"/>
    <property type="molecule type" value="Genomic_DNA"/>
</dbReference>
<organism evidence="9 10">
    <name type="scientific">Gracilibacillus caseinilyticus</name>
    <dbReference type="NCBI Taxonomy" id="2932256"/>
    <lineage>
        <taxon>Bacteria</taxon>
        <taxon>Bacillati</taxon>
        <taxon>Bacillota</taxon>
        <taxon>Bacilli</taxon>
        <taxon>Bacillales</taxon>
        <taxon>Bacillaceae</taxon>
        <taxon>Gracilibacillus</taxon>
    </lineage>
</organism>
<dbReference type="Gene3D" id="3.30.230.10">
    <property type="match status" value="1"/>
</dbReference>
<evidence type="ECO:0008006" key="11">
    <source>
        <dbReference type="Google" id="ProtNLM"/>
    </source>
</evidence>
<dbReference type="PRINTS" id="PR00473">
    <property type="entry name" value="GALCTOKINASE"/>
</dbReference>
<dbReference type="InterPro" id="IPR000705">
    <property type="entry name" value="Galactokinase"/>
</dbReference>
<dbReference type="InterPro" id="IPR019539">
    <property type="entry name" value="GalKase_N"/>
</dbReference>
<dbReference type="Gene3D" id="3.30.70.890">
    <property type="entry name" value="GHMP kinase, C-terminal domain"/>
    <property type="match status" value="1"/>
</dbReference>
<feature type="domain" description="GHMP kinase C-terminal" evidence="7">
    <location>
        <begin position="288"/>
        <end position="367"/>
    </location>
</feature>
<dbReference type="PANTHER" id="PTHR10457:SF6">
    <property type="entry name" value="GALACTURONOKINASE"/>
    <property type="match status" value="1"/>
</dbReference>
<keyword evidence="10" id="KW-1185">Reference proteome</keyword>
<dbReference type="SUPFAM" id="SSF55060">
    <property type="entry name" value="GHMP Kinase, C-terminal domain"/>
    <property type="match status" value="1"/>
</dbReference>
<evidence type="ECO:0000259" key="8">
    <source>
        <dbReference type="Pfam" id="PF10509"/>
    </source>
</evidence>
<gene>
    <name evidence="9" type="ORF">MUN88_09840</name>
</gene>
<dbReference type="PANTHER" id="PTHR10457">
    <property type="entry name" value="MEVALONATE KINASE/GALACTOKINASE"/>
    <property type="match status" value="1"/>
</dbReference>
<dbReference type="InterPro" id="IPR006203">
    <property type="entry name" value="GHMP_knse_ATP-bd_CS"/>
</dbReference>
<dbReference type="PROSITE" id="PS00627">
    <property type="entry name" value="GHMP_KINASES_ATP"/>
    <property type="match status" value="1"/>
</dbReference>
<dbReference type="InterPro" id="IPR013750">
    <property type="entry name" value="GHMP_kinase_C_dom"/>
</dbReference>
<evidence type="ECO:0000256" key="5">
    <source>
        <dbReference type="ARBA" id="ARBA00023144"/>
    </source>
</evidence>
<reference evidence="9 10" key="1">
    <citation type="submission" date="2022-04" db="EMBL/GenBank/DDBJ databases">
        <title>Gracilibacillus sp. isolated from saltern.</title>
        <authorList>
            <person name="Won M."/>
            <person name="Lee C.-M."/>
            <person name="Woen H.-Y."/>
            <person name="Kwon S.-W."/>
        </authorList>
    </citation>
    <scope>NUCLEOTIDE SEQUENCE [LARGE SCALE GENOMIC DNA]</scope>
    <source>
        <strain evidence="9 10">SSWR10-1</strain>
    </source>
</reference>
<dbReference type="Pfam" id="PF00288">
    <property type="entry name" value="GHMP_kinases_N"/>
    <property type="match status" value="1"/>
</dbReference>
<dbReference type="Pfam" id="PF10509">
    <property type="entry name" value="GalKase_gal_bdg"/>
    <property type="match status" value="1"/>
</dbReference>
<dbReference type="RefSeq" id="WP_244723886.1">
    <property type="nucleotide sequence ID" value="NZ_CP095072.1"/>
</dbReference>
<dbReference type="InterPro" id="IPR036554">
    <property type="entry name" value="GHMP_kinase_C_sf"/>
</dbReference>
<dbReference type="PRINTS" id="PR00959">
    <property type="entry name" value="MEVGALKINASE"/>
</dbReference>